<dbReference type="Gene3D" id="1.20.120.350">
    <property type="entry name" value="Voltage-gated potassium channels. Chain C"/>
    <property type="match status" value="1"/>
</dbReference>
<evidence type="ECO:0000313" key="8">
    <source>
        <dbReference type="Proteomes" id="UP000000305"/>
    </source>
</evidence>
<dbReference type="eggNOG" id="KOG2301">
    <property type="taxonomic scope" value="Eukaryota"/>
</dbReference>
<feature type="domain" description="Ion transport" evidence="6">
    <location>
        <begin position="71"/>
        <end position="264"/>
    </location>
</feature>
<evidence type="ECO:0000259" key="6">
    <source>
        <dbReference type="Pfam" id="PF00520"/>
    </source>
</evidence>
<feature type="transmembrane region" description="Helical" evidence="5">
    <location>
        <begin position="109"/>
        <end position="127"/>
    </location>
</feature>
<dbReference type="AlphaFoldDB" id="E9GLT0"/>
<feature type="non-terminal residue" evidence="7">
    <location>
        <position position="592"/>
    </location>
</feature>
<organism evidence="7 8">
    <name type="scientific">Daphnia pulex</name>
    <name type="common">Water flea</name>
    <dbReference type="NCBI Taxonomy" id="6669"/>
    <lineage>
        <taxon>Eukaryota</taxon>
        <taxon>Metazoa</taxon>
        <taxon>Ecdysozoa</taxon>
        <taxon>Arthropoda</taxon>
        <taxon>Crustacea</taxon>
        <taxon>Branchiopoda</taxon>
        <taxon>Diplostraca</taxon>
        <taxon>Cladocera</taxon>
        <taxon>Anomopoda</taxon>
        <taxon>Daphniidae</taxon>
        <taxon>Daphnia</taxon>
    </lineage>
</organism>
<dbReference type="OMA" id="MCSTAIV"/>
<dbReference type="InterPro" id="IPR011992">
    <property type="entry name" value="EF-hand-dom_pair"/>
</dbReference>
<evidence type="ECO:0000256" key="3">
    <source>
        <dbReference type="ARBA" id="ARBA00022989"/>
    </source>
</evidence>
<gene>
    <name evidence="7" type="ORF">DAPPUDRAFT_52339</name>
</gene>
<dbReference type="KEGG" id="dpx:DAPPUDRAFT_52339"/>
<dbReference type="EMBL" id="GL732551">
    <property type="protein sequence ID" value="EFX79631.1"/>
    <property type="molecule type" value="Genomic_DNA"/>
</dbReference>
<evidence type="ECO:0000256" key="4">
    <source>
        <dbReference type="ARBA" id="ARBA00023136"/>
    </source>
</evidence>
<proteinExistence type="predicted"/>
<dbReference type="STRING" id="6669.E9GLT0"/>
<dbReference type="InterPro" id="IPR027359">
    <property type="entry name" value="Volt_channel_dom_sf"/>
</dbReference>
<comment type="subcellular location">
    <subcellularLocation>
        <location evidence="1">Membrane</location>
        <topology evidence="1">Multi-pass membrane protein</topology>
    </subcellularLocation>
</comment>
<dbReference type="SUPFAM" id="SSF47473">
    <property type="entry name" value="EF-hand"/>
    <property type="match status" value="1"/>
</dbReference>
<dbReference type="HOGENOM" id="CLU_019500_1_0_1"/>
<keyword evidence="2 5" id="KW-0812">Transmembrane</keyword>
<reference evidence="7 8" key="1">
    <citation type="journal article" date="2011" name="Science">
        <title>The ecoresponsive genome of Daphnia pulex.</title>
        <authorList>
            <person name="Colbourne J.K."/>
            <person name="Pfrender M.E."/>
            <person name="Gilbert D."/>
            <person name="Thomas W.K."/>
            <person name="Tucker A."/>
            <person name="Oakley T.H."/>
            <person name="Tokishita S."/>
            <person name="Aerts A."/>
            <person name="Arnold G.J."/>
            <person name="Basu M.K."/>
            <person name="Bauer D.J."/>
            <person name="Caceres C.E."/>
            <person name="Carmel L."/>
            <person name="Casola C."/>
            <person name="Choi J.H."/>
            <person name="Detter J.C."/>
            <person name="Dong Q."/>
            <person name="Dusheyko S."/>
            <person name="Eads B.D."/>
            <person name="Frohlich T."/>
            <person name="Geiler-Samerotte K.A."/>
            <person name="Gerlach D."/>
            <person name="Hatcher P."/>
            <person name="Jogdeo S."/>
            <person name="Krijgsveld J."/>
            <person name="Kriventseva E.V."/>
            <person name="Kultz D."/>
            <person name="Laforsch C."/>
            <person name="Lindquist E."/>
            <person name="Lopez J."/>
            <person name="Manak J.R."/>
            <person name="Muller J."/>
            <person name="Pangilinan J."/>
            <person name="Patwardhan R.P."/>
            <person name="Pitluck S."/>
            <person name="Pritham E.J."/>
            <person name="Rechtsteiner A."/>
            <person name="Rho M."/>
            <person name="Rogozin I.B."/>
            <person name="Sakarya O."/>
            <person name="Salamov A."/>
            <person name="Schaack S."/>
            <person name="Shapiro H."/>
            <person name="Shiga Y."/>
            <person name="Skalitzky C."/>
            <person name="Smith Z."/>
            <person name="Souvorov A."/>
            <person name="Sung W."/>
            <person name="Tang Z."/>
            <person name="Tsuchiya D."/>
            <person name="Tu H."/>
            <person name="Vos H."/>
            <person name="Wang M."/>
            <person name="Wolf Y.I."/>
            <person name="Yamagata H."/>
            <person name="Yamada T."/>
            <person name="Ye Y."/>
            <person name="Shaw J.R."/>
            <person name="Andrews J."/>
            <person name="Crease T.J."/>
            <person name="Tang H."/>
            <person name="Lucas S.M."/>
            <person name="Robertson H.M."/>
            <person name="Bork P."/>
            <person name="Koonin E.V."/>
            <person name="Zdobnov E.M."/>
            <person name="Grigoriev I.V."/>
            <person name="Lynch M."/>
            <person name="Boore J.L."/>
        </authorList>
    </citation>
    <scope>NUCLEOTIDE SEQUENCE [LARGE SCALE GENOMIC DNA]</scope>
</reference>
<dbReference type="GO" id="GO:0022832">
    <property type="term" value="F:voltage-gated channel activity"/>
    <property type="evidence" value="ECO:0007669"/>
    <property type="project" value="InterPro"/>
</dbReference>
<keyword evidence="4 5" id="KW-0472">Membrane</keyword>
<feature type="transmembrane region" description="Helical" evidence="5">
    <location>
        <begin position="232"/>
        <end position="256"/>
    </location>
</feature>
<dbReference type="InterPro" id="IPR028801">
    <property type="entry name" value="TPC1_animal"/>
</dbReference>
<feature type="transmembrane region" description="Helical" evidence="5">
    <location>
        <begin position="42"/>
        <end position="59"/>
    </location>
</feature>
<feature type="domain" description="Ion transport" evidence="6">
    <location>
        <begin position="370"/>
        <end position="573"/>
    </location>
</feature>
<feature type="transmembrane region" description="Helical" evidence="5">
    <location>
        <begin position="167"/>
        <end position="189"/>
    </location>
</feature>
<evidence type="ECO:0000313" key="7">
    <source>
        <dbReference type="EMBL" id="EFX79631.1"/>
    </source>
</evidence>
<dbReference type="OrthoDB" id="10068803at2759"/>
<sequence>SWELNYREAAIFLEEGINNDKLTSHPSCHEALPAYLLVHNKWYYALDFAASLLLILLTFTEKPANPLFRLPVGVHSSMELTALVIVSVELIMKFRWVGFKIFIHHPRSMVKVVTLLIMIAESILVLVRQSSHFRVTRALRPIFLLDNHHFGGVRRYLRQVLQSMPPAIDMLGLLLFVILFYSVLGFYLFGSNVNDPYFSTLQQAFISLFILLTTANFPDVMMPSYAVTRWSCVFFITYLSMVLYFLMNLLLAAVYASFSSMEKNKFQQLLLHRRKAAQHAFRLLLGRNNRFGITLQHFRGLLRHVDSSRTYREVYLMFRLLNTSESGIIDVNEFYHIYDVLDTKWRVRDEEPFWFSRLRSPTLAYCAQQTYAYVSFYTLEACLKIFGMGSHDYFTSGWNCFDFTVTGVSLIGLAAEILGHWSFLVVARHLRILRLFKLRKRYRDVFGTIFILGQRLLCAGIVFFILYYAYSIVGMELFAEYDLTNCCKNSTVEANFRYENGSSSNGYYYLNNFENVISSYVTLFELTVINNWYIIMEGYAVTTTQWSRIYFMCFYLTIMMLLSIVVASVLDGFMFRISYKEQMTKEDGKKVF</sequence>
<feature type="transmembrane region" description="Helical" evidence="5">
    <location>
        <begin position="403"/>
        <end position="424"/>
    </location>
</feature>
<dbReference type="FunFam" id="1.10.287.70:FF:000215">
    <property type="entry name" value="Predicted protein"/>
    <property type="match status" value="1"/>
</dbReference>
<feature type="transmembrane region" description="Helical" evidence="5">
    <location>
        <begin position="445"/>
        <end position="470"/>
    </location>
</feature>
<dbReference type="GO" id="GO:0005216">
    <property type="term" value="F:monoatomic ion channel activity"/>
    <property type="evidence" value="ECO:0007669"/>
    <property type="project" value="InterPro"/>
</dbReference>
<dbReference type="PANTHER" id="PTHR46474:SF1">
    <property type="entry name" value="TWO PORE CHANNEL PROTEIN 1"/>
    <property type="match status" value="1"/>
</dbReference>
<accession>E9GLT0</accession>
<feature type="transmembrane region" description="Helical" evidence="5">
    <location>
        <begin position="549"/>
        <end position="575"/>
    </location>
</feature>
<dbReference type="Pfam" id="PF00520">
    <property type="entry name" value="Ion_trans"/>
    <property type="match status" value="2"/>
</dbReference>
<dbReference type="FunFam" id="1.10.287.70:FF:000062">
    <property type="entry name" value="Two pore calcium channel protein 1"/>
    <property type="match status" value="1"/>
</dbReference>
<dbReference type="PANTHER" id="PTHR46474">
    <property type="entry name" value="TWO PORE CALCIUM CHANNEL PROTEIN 1"/>
    <property type="match status" value="1"/>
</dbReference>
<evidence type="ECO:0000256" key="1">
    <source>
        <dbReference type="ARBA" id="ARBA00004141"/>
    </source>
</evidence>
<dbReference type="InterPro" id="IPR005821">
    <property type="entry name" value="Ion_trans_dom"/>
</dbReference>
<name>E9GLT0_DAPPU</name>
<keyword evidence="8" id="KW-1185">Reference proteome</keyword>
<evidence type="ECO:0000256" key="5">
    <source>
        <dbReference type="SAM" id="Phobius"/>
    </source>
</evidence>
<dbReference type="Proteomes" id="UP000000305">
    <property type="component" value="Unassembled WGS sequence"/>
</dbReference>
<keyword evidence="3 5" id="KW-1133">Transmembrane helix</keyword>
<evidence type="ECO:0000256" key="2">
    <source>
        <dbReference type="ARBA" id="ARBA00022692"/>
    </source>
</evidence>
<feature type="transmembrane region" description="Helical" evidence="5">
    <location>
        <begin position="201"/>
        <end position="220"/>
    </location>
</feature>
<dbReference type="InParanoid" id="E9GLT0"/>
<dbReference type="GO" id="GO:0010008">
    <property type="term" value="C:endosome membrane"/>
    <property type="evidence" value="ECO:0000318"/>
    <property type="project" value="GO_Central"/>
</dbReference>
<dbReference type="Gene3D" id="1.10.287.70">
    <property type="match status" value="2"/>
</dbReference>
<dbReference type="GO" id="GO:0005765">
    <property type="term" value="C:lysosomal membrane"/>
    <property type="evidence" value="ECO:0000318"/>
    <property type="project" value="GO_Central"/>
</dbReference>
<protein>
    <recommendedName>
        <fullName evidence="6">Ion transport domain-containing protein</fullName>
    </recommendedName>
</protein>
<dbReference type="SUPFAM" id="SSF81324">
    <property type="entry name" value="Voltage-gated potassium channels"/>
    <property type="match status" value="2"/>
</dbReference>